<sequence>MPRTKPEVEWSWNGVDYGPMKHTNPVSSSTTTTRRGPGRGNNFLAQLCFVLIPFMHMVSSCVLFGYFAEMASRARRHQPGSRPDFSWYSFPRTVGPEIHAR</sequence>
<evidence type="ECO:0000256" key="1">
    <source>
        <dbReference type="SAM" id="MobiDB-lite"/>
    </source>
</evidence>
<keyword evidence="2" id="KW-0812">Transmembrane</keyword>
<comment type="caution">
    <text evidence="3">The sequence shown here is derived from an EMBL/GenBank/DDBJ whole genome shotgun (WGS) entry which is preliminary data.</text>
</comment>
<keyword evidence="4" id="KW-1185">Reference proteome</keyword>
<feature type="region of interest" description="Disordered" evidence="1">
    <location>
        <begin position="77"/>
        <end position="101"/>
    </location>
</feature>
<protein>
    <submittedName>
        <fullName evidence="3">Uncharacterized protein</fullName>
    </submittedName>
</protein>
<dbReference type="AlphaFoldDB" id="A0AAU9PAU0"/>
<accession>A0AAU9PAU0</accession>
<gene>
    <name evidence="3" type="ORF">LVIROSA_LOCUS32980</name>
</gene>
<keyword evidence="2" id="KW-1133">Transmembrane helix</keyword>
<evidence type="ECO:0000256" key="2">
    <source>
        <dbReference type="SAM" id="Phobius"/>
    </source>
</evidence>
<feature type="compositionally biased region" description="Low complexity" evidence="1">
    <location>
        <begin position="23"/>
        <end position="35"/>
    </location>
</feature>
<keyword evidence="2" id="KW-0472">Membrane</keyword>
<feature type="transmembrane region" description="Helical" evidence="2">
    <location>
        <begin position="43"/>
        <end position="68"/>
    </location>
</feature>
<feature type="region of interest" description="Disordered" evidence="1">
    <location>
        <begin position="21"/>
        <end position="40"/>
    </location>
</feature>
<name>A0AAU9PAU0_9ASTR</name>
<organism evidence="3 4">
    <name type="scientific">Lactuca virosa</name>
    <dbReference type="NCBI Taxonomy" id="75947"/>
    <lineage>
        <taxon>Eukaryota</taxon>
        <taxon>Viridiplantae</taxon>
        <taxon>Streptophyta</taxon>
        <taxon>Embryophyta</taxon>
        <taxon>Tracheophyta</taxon>
        <taxon>Spermatophyta</taxon>
        <taxon>Magnoliopsida</taxon>
        <taxon>eudicotyledons</taxon>
        <taxon>Gunneridae</taxon>
        <taxon>Pentapetalae</taxon>
        <taxon>asterids</taxon>
        <taxon>campanulids</taxon>
        <taxon>Asterales</taxon>
        <taxon>Asteraceae</taxon>
        <taxon>Cichorioideae</taxon>
        <taxon>Cichorieae</taxon>
        <taxon>Lactucinae</taxon>
        <taxon>Lactuca</taxon>
    </lineage>
</organism>
<dbReference type="EMBL" id="CAKMRJ010005523">
    <property type="protein sequence ID" value="CAH1447367.1"/>
    <property type="molecule type" value="Genomic_DNA"/>
</dbReference>
<evidence type="ECO:0000313" key="4">
    <source>
        <dbReference type="Proteomes" id="UP001157418"/>
    </source>
</evidence>
<evidence type="ECO:0000313" key="3">
    <source>
        <dbReference type="EMBL" id="CAH1447367.1"/>
    </source>
</evidence>
<proteinExistence type="predicted"/>
<reference evidence="3 4" key="1">
    <citation type="submission" date="2022-01" db="EMBL/GenBank/DDBJ databases">
        <authorList>
            <person name="Xiong W."/>
            <person name="Schranz E."/>
        </authorList>
    </citation>
    <scope>NUCLEOTIDE SEQUENCE [LARGE SCALE GENOMIC DNA]</scope>
</reference>
<dbReference type="Proteomes" id="UP001157418">
    <property type="component" value="Unassembled WGS sequence"/>
</dbReference>